<feature type="compositionally biased region" description="Basic and acidic residues" evidence="1">
    <location>
        <begin position="663"/>
        <end position="672"/>
    </location>
</feature>
<gene>
    <name evidence="3" type="ORF">L202_03683</name>
</gene>
<comment type="caution">
    <text evidence="3">The sequence shown here is derived from an EMBL/GenBank/DDBJ whole genome shotgun (WGS) entry which is preliminary data.</text>
</comment>
<dbReference type="InterPro" id="IPR053074">
    <property type="entry name" value="NPC_Nucleoporin"/>
</dbReference>
<dbReference type="STRING" id="1295533.A0A1E3HTY8"/>
<dbReference type="PROSITE" id="PS50196">
    <property type="entry name" value="RANBD1"/>
    <property type="match status" value="1"/>
</dbReference>
<feature type="compositionally biased region" description="Polar residues" evidence="1">
    <location>
        <begin position="488"/>
        <end position="509"/>
    </location>
</feature>
<dbReference type="PANTHER" id="PTHR38697:SF1">
    <property type="entry name" value="NUCLEAR PORE COMPLEX PROTEIN SIMILAR TO S. CEREVISIAE NUP2 (EUROFUNG)"/>
    <property type="match status" value="1"/>
</dbReference>
<feature type="compositionally biased region" description="Low complexity" evidence="1">
    <location>
        <begin position="546"/>
        <end position="595"/>
    </location>
</feature>
<feature type="region of interest" description="Disordered" evidence="1">
    <location>
        <begin position="607"/>
        <end position="672"/>
    </location>
</feature>
<dbReference type="Gene3D" id="2.30.29.30">
    <property type="entry name" value="Pleckstrin-homology domain (PH domain)/Phosphotyrosine-binding domain (PTB)"/>
    <property type="match status" value="1"/>
</dbReference>
<dbReference type="Pfam" id="PF00638">
    <property type="entry name" value="Ran_BP1"/>
    <property type="match status" value="1"/>
</dbReference>
<dbReference type="AlphaFoldDB" id="A0A1E3HTY8"/>
<evidence type="ECO:0000313" key="4">
    <source>
        <dbReference type="Proteomes" id="UP000094065"/>
    </source>
</evidence>
<accession>A0A1E3HTY8</accession>
<sequence>MAKRTADNQRTKDDDDEENGEELGVRDTPIAPVQGRVVRGLPKRKGLGGTPAPTPAAPVASASGTHPFSSLSSSAPAAPNPFTFGQSAPPASTAPPAASNAFSGFSFGAQSTSTTPASGTPPATEAPKPAPTSTFSFGSKPAEAAAPAKASPFAGFSFGAPPAATPAPTQKKDEAPKAAFTFGNSASAAPAAEKETLKAPSGFGSSTFGSNPAGSAAKPAFSFGAPATESEKKDANKTSAPAPFSFGITQKEATTVASKEATQTPAFAFGKPAAPVASEKEPTPAARVEAPSIGPTGNGLTAPNSTSSLSVPAPAASTAVDASSETSFLTSLRGLNQSFHTFFASIIEKDPFIDLSEVLPNLGKQYEKHLEEIGSKSGWKPEKSGAAVEKTADTPKAGGFTLPKAPEGGFAVPKPTAASGTTATGGFTPSAPASASTASGFSFSAVAPASKKSSEGATKIISDVLANKPEEKKTPFSFSVGTDAEKPQGSTPPSTGFSFSAPKKSTSLFSTTPATPAKASSAESGTPLGKFGPGGSQPQLSFGVKAGTSPSASTTGSFSFSAKPATPAGSTGFSFGSASSTPSGTPAAAPSGGFSFGSTAAAASSAFSFGKPADGGATGSSAPSASAPAESTEASEETPGSPSKNLAETAGAGEENENTVLEQRGKLSRLEDGKYELEGLGQFKLKKEKAEGGKRRLLMRTDGNGNVILNMTFKSTFKPTADGPYIKFLGFNKDGKPTPYALRVKNAEVAKTVAEKLEKEAGEAQ</sequence>
<feature type="compositionally biased region" description="Low complexity" evidence="1">
    <location>
        <begin position="57"/>
        <end position="127"/>
    </location>
</feature>
<feature type="compositionally biased region" description="Low complexity" evidence="1">
    <location>
        <begin position="415"/>
        <end position="438"/>
    </location>
</feature>
<dbReference type="RefSeq" id="XP_018994619.1">
    <property type="nucleotide sequence ID" value="XM_019137593.1"/>
</dbReference>
<dbReference type="InterPro" id="IPR000156">
    <property type="entry name" value="Ran_bind_dom"/>
</dbReference>
<feature type="compositionally biased region" description="Low complexity" evidence="1">
    <location>
        <begin position="619"/>
        <end position="653"/>
    </location>
</feature>
<feature type="region of interest" description="Disordered" evidence="1">
    <location>
        <begin position="471"/>
        <end position="595"/>
    </location>
</feature>
<feature type="compositionally biased region" description="Basic and acidic residues" evidence="1">
    <location>
        <begin position="1"/>
        <end position="13"/>
    </location>
</feature>
<feature type="compositionally biased region" description="Low complexity" evidence="1">
    <location>
        <begin position="138"/>
        <end position="169"/>
    </location>
</feature>
<keyword evidence="4" id="KW-1185">Reference proteome</keyword>
<organism evidence="3 4">
    <name type="scientific">Cryptococcus amylolentus CBS 6039</name>
    <dbReference type="NCBI Taxonomy" id="1295533"/>
    <lineage>
        <taxon>Eukaryota</taxon>
        <taxon>Fungi</taxon>
        <taxon>Dikarya</taxon>
        <taxon>Basidiomycota</taxon>
        <taxon>Agaricomycotina</taxon>
        <taxon>Tremellomycetes</taxon>
        <taxon>Tremellales</taxon>
        <taxon>Cryptococcaceae</taxon>
        <taxon>Cryptococcus</taxon>
    </lineage>
</organism>
<dbReference type="SMART" id="SM00160">
    <property type="entry name" value="RanBD"/>
    <property type="match status" value="1"/>
</dbReference>
<feature type="domain" description="RanBD1" evidence="2">
    <location>
        <begin position="636"/>
        <end position="765"/>
    </location>
</feature>
<evidence type="ECO:0000256" key="1">
    <source>
        <dbReference type="SAM" id="MobiDB-lite"/>
    </source>
</evidence>
<dbReference type="SUPFAM" id="SSF50729">
    <property type="entry name" value="PH domain-like"/>
    <property type="match status" value="1"/>
</dbReference>
<evidence type="ECO:0000259" key="2">
    <source>
        <dbReference type="PROSITE" id="PS50196"/>
    </source>
</evidence>
<feature type="region of interest" description="Disordered" evidence="1">
    <location>
        <begin position="267"/>
        <end position="312"/>
    </location>
</feature>
<proteinExistence type="predicted"/>
<dbReference type="CDD" id="cd13170">
    <property type="entry name" value="RanBD_NUP50"/>
    <property type="match status" value="1"/>
</dbReference>
<reference evidence="3 4" key="1">
    <citation type="submission" date="2016-06" db="EMBL/GenBank/DDBJ databases">
        <title>Evolution of pathogenesis and genome organization in the Tremellales.</title>
        <authorList>
            <person name="Cuomo C."/>
            <person name="Litvintseva A."/>
            <person name="Heitman J."/>
            <person name="Chen Y."/>
            <person name="Sun S."/>
            <person name="Springer D."/>
            <person name="Dromer F."/>
            <person name="Young S."/>
            <person name="Zeng Q."/>
            <person name="Chapman S."/>
            <person name="Gujja S."/>
            <person name="Saif S."/>
            <person name="Birren B."/>
        </authorList>
    </citation>
    <scope>NUCLEOTIDE SEQUENCE [LARGE SCALE GENOMIC DNA]</scope>
    <source>
        <strain evidence="3 4">CBS 6039</strain>
    </source>
</reference>
<dbReference type="OrthoDB" id="185618at2759"/>
<dbReference type="PANTHER" id="PTHR38697">
    <property type="entry name" value="NUCLEAR PORE COMPLEX PROTEIN SIMILAR TO S. CEREVISIAE NUP2 (EUROFUNG)"/>
    <property type="match status" value="1"/>
</dbReference>
<feature type="region of interest" description="Disordered" evidence="1">
    <location>
        <begin position="376"/>
        <end position="438"/>
    </location>
</feature>
<feature type="compositionally biased region" description="Polar residues" evidence="1">
    <location>
        <begin position="203"/>
        <end position="213"/>
    </location>
</feature>
<feature type="region of interest" description="Disordered" evidence="1">
    <location>
        <begin position="1"/>
        <end position="249"/>
    </location>
</feature>
<feature type="compositionally biased region" description="Low complexity" evidence="1">
    <location>
        <begin position="510"/>
        <end position="524"/>
    </location>
</feature>
<dbReference type="InterPro" id="IPR011993">
    <property type="entry name" value="PH-like_dom_sf"/>
</dbReference>
<protein>
    <recommendedName>
        <fullName evidence="2">RanBD1 domain-containing protein</fullName>
    </recommendedName>
</protein>
<name>A0A1E3HTY8_9TREE</name>
<dbReference type="GeneID" id="30154992"/>
<dbReference type="EMBL" id="AWGJ01000005">
    <property type="protein sequence ID" value="ODN79772.1"/>
    <property type="molecule type" value="Genomic_DNA"/>
</dbReference>
<dbReference type="Proteomes" id="UP000094065">
    <property type="component" value="Unassembled WGS sequence"/>
</dbReference>
<feature type="compositionally biased region" description="Polar residues" evidence="1">
    <location>
        <begin position="298"/>
        <end position="310"/>
    </location>
</feature>
<evidence type="ECO:0000313" key="3">
    <source>
        <dbReference type="EMBL" id="ODN79772.1"/>
    </source>
</evidence>